<protein>
    <submittedName>
        <fullName evidence="1">Uncharacterized protein</fullName>
    </submittedName>
</protein>
<dbReference type="AlphaFoldDB" id="A0A067MQH0"/>
<keyword evidence="2" id="KW-1185">Reference proteome</keyword>
<dbReference type="InParanoid" id="A0A067MQH0"/>
<reference evidence="2" key="1">
    <citation type="journal article" date="2014" name="Proc. Natl. Acad. Sci. U.S.A.">
        <title>Extensive sampling of basidiomycete genomes demonstrates inadequacy of the white-rot/brown-rot paradigm for wood decay fungi.</title>
        <authorList>
            <person name="Riley R."/>
            <person name="Salamov A.A."/>
            <person name="Brown D.W."/>
            <person name="Nagy L.G."/>
            <person name="Floudas D."/>
            <person name="Held B.W."/>
            <person name="Levasseur A."/>
            <person name="Lombard V."/>
            <person name="Morin E."/>
            <person name="Otillar R."/>
            <person name="Lindquist E.A."/>
            <person name="Sun H."/>
            <person name="LaButti K.M."/>
            <person name="Schmutz J."/>
            <person name="Jabbour D."/>
            <person name="Luo H."/>
            <person name="Baker S.E."/>
            <person name="Pisabarro A.G."/>
            <person name="Walton J.D."/>
            <person name="Blanchette R.A."/>
            <person name="Henrissat B."/>
            <person name="Martin F."/>
            <person name="Cullen D."/>
            <person name="Hibbett D.S."/>
            <person name="Grigoriev I.V."/>
        </authorList>
    </citation>
    <scope>NUCLEOTIDE SEQUENCE [LARGE SCALE GENOMIC DNA]</scope>
    <source>
        <strain evidence="2">FD-172 SS1</strain>
    </source>
</reference>
<dbReference type="OrthoDB" id="5593376at2759"/>
<dbReference type="EMBL" id="KL198022">
    <property type="protein sequence ID" value="KDQ17993.1"/>
    <property type="molecule type" value="Genomic_DNA"/>
</dbReference>
<proteinExistence type="predicted"/>
<dbReference type="Proteomes" id="UP000027195">
    <property type="component" value="Unassembled WGS sequence"/>
</dbReference>
<accession>A0A067MQH0</accession>
<gene>
    <name evidence="1" type="ORF">BOTBODRAFT_104640</name>
</gene>
<name>A0A067MQH0_BOTB1</name>
<dbReference type="STRING" id="930990.A0A067MQH0"/>
<sequence length="142" mass="15502">MAKRPERTSLGGSAPSSSTTIANALSPELKNAVDGIFIQYLNRICSNLDATDSKGEPIHQTLMAKKMARLDESPDFRPFKFRIQAFTNGFIEELAAQGYAEDIIPVKKVRAHVHRCCLCLHRTPSSGQSISVAPAAVHLPVQ</sequence>
<evidence type="ECO:0000313" key="2">
    <source>
        <dbReference type="Proteomes" id="UP000027195"/>
    </source>
</evidence>
<dbReference type="HOGENOM" id="CLU_1815497_0_0_1"/>
<evidence type="ECO:0000313" key="1">
    <source>
        <dbReference type="EMBL" id="KDQ17993.1"/>
    </source>
</evidence>
<organism evidence="1 2">
    <name type="scientific">Botryobasidium botryosum (strain FD-172 SS1)</name>
    <dbReference type="NCBI Taxonomy" id="930990"/>
    <lineage>
        <taxon>Eukaryota</taxon>
        <taxon>Fungi</taxon>
        <taxon>Dikarya</taxon>
        <taxon>Basidiomycota</taxon>
        <taxon>Agaricomycotina</taxon>
        <taxon>Agaricomycetes</taxon>
        <taxon>Cantharellales</taxon>
        <taxon>Botryobasidiaceae</taxon>
        <taxon>Botryobasidium</taxon>
    </lineage>
</organism>